<dbReference type="Pfam" id="PF01968">
    <property type="entry name" value="Hydantoinase_A"/>
    <property type="match status" value="1"/>
</dbReference>
<proteinExistence type="predicted"/>
<dbReference type="GO" id="GO:0005829">
    <property type="term" value="C:cytosol"/>
    <property type="evidence" value="ECO:0007669"/>
    <property type="project" value="TreeGrafter"/>
</dbReference>
<evidence type="ECO:0000259" key="1">
    <source>
        <dbReference type="Pfam" id="PF01968"/>
    </source>
</evidence>
<dbReference type="EMBL" id="JABDJR010000708">
    <property type="protein sequence ID" value="NNF08614.1"/>
    <property type="molecule type" value="Genomic_DNA"/>
</dbReference>
<protein>
    <submittedName>
        <fullName evidence="3">Hydantoinase/oxoprolinase family protein</fullName>
    </submittedName>
</protein>
<dbReference type="Gene3D" id="3.30.420.40">
    <property type="match status" value="1"/>
</dbReference>
<dbReference type="PANTHER" id="PTHR11365">
    <property type="entry name" value="5-OXOPROLINASE RELATED"/>
    <property type="match status" value="1"/>
</dbReference>
<dbReference type="InterPro" id="IPR043129">
    <property type="entry name" value="ATPase_NBD"/>
</dbReference>
<dbReference type="InterPro" id="IPR002821">
    <property type="entry name" value="Hydantoinase_A"/>
</dbReference>
<dbReference type="Proteomes" id="UP000547674">
    <property type="component" value="Unassembled WGS sequence"/>
</dbReference>
<evidence type="ECO:0000313" key="4">
    <source>
        <dbReference type="Proteomes" id="UP000547674"/>
    </source>
</evidence>
<dbReference type="GO" id="GO:0006749">
    <property type="term" value="P:glutathione metabolic process"/>
    <property type="evidence" value="ECO:0007669"/>
    <property type="project" value="TreeGrafter"/>
</dbReference>
<gene>
    <name evidence="3" type="ORF">HKN21_17765</name>
</gene>
<feature type="domain" description="Hydantoinase A/oxoprolinase" evidence="1">
    <location>
        <begin position="203"/>
        <end position="498"/>
    </location>
</feature>
<organism evidence="3 4">
    <name type="scientific">Eiseniibacteriota bacterium</name>
    <dbReference type="NCBI Taxonomy" id="2212470"/>
    <lineage>
        <taxon>Bacteria</taxon>
        <taxon>Candidatus Eiseniibacteriota</taxon>
    </lineage>
</organism>
<dbReference type="InterPro" id="IPR008040">
    <property type="entry name" value="Hydant_A_N"/>
</dbReference>
<feature type="domain" description="Hydantoinase/oxoprolinase N-terminal" evidence="2">
    <location>
        <begin position="8"/>
        <end position="179"/>
    </location>
</feature>
<sequence length="693" mass="74929">MKDQAWSLAIDIGGTFTDLALLDPHGNVITHKILSTPDDPNRAVLQGCQEILRGLSSPSVDRVIHGTTLVTNAILERRGARTALMTTQGFRDVLEIRREGRYDLYDLKLEFPEPLVPRDRRFEVRERLDDQGKVLEAISKEEVHRVLDQLKSYQVEALAICFLHAYANPQHEQLAREWCLDHESALSVSISSEVAPEIREYERTSTTVANAYVQGVTRGYLTDLSKNLNSLGLSKAPTLQIMQSDGGMMTPDAAQHLPIRLVESGPAGGVLAAARVGIGLGDKNVVAFDMGGTTAKIAFIEDGKPRVQSTFEVDRQHFYRKGSGLPLLVPSMDLVEIGAGGGSLASVGPLGTLLVGPQSSGADPGPACYARGGTKPTVTDADVVLGLLDPEYFLGGKLTLDKDKAVHAIQQAVANPLGVSVPEAAHAIYETIGSHMAEAARVHAAERGLDLQNHTLVAFGGAGPVHAWSLAKQLRLKRVLFPTHAGVASCLGFLGAAPAFEVVQTQVVDLTQLNMEKASQTLSFLTDRAKGILGSQASRHPHREVRVDMRYQGQGSEIQVRLGDVDQLTQDILRSHFESTYQKLYGRTIQGIPIEIVTWRVRLEGDPTAVPPFDAASEGVASKPLPVLKRSREAWLPGGTQPEEVCVVRRQDLEEGTAIEGPLIVEEEQSTLILGHGRGRVLKGGALLMELAS</sequence>
<comment type="caution">
    <text evidence="3">The sequence shown here is derived from an EMBL/GenBank/DDBJ whole genome shotgun (WGS) entry which is preliminary data.</text>
</comment>
<reference evidence="3 4" key="1">
    <citation type="submission" date="2020-03" db="EMBL/GenBank/DDBJ databases">
        <title>Metabolic flexibility allows generalist bacteria to become dominant in a frequently disturbed ecosystem.</title>
        <authorList>
            <person name="Chen Y.-J."/>
            <person name="Leung P.M."/>
            <person name="Bay S.K."/>
            <person name="Hugenholtz P."/>
            <person name="Kessler A.J."/>
            <person name="Shelley G."/>
            <person name="Waite D.W."/>
            <person name="Cook P.L."/>
            <person name="Greening C."/>
        </authorList>
    </citation>
    <scope>NUCLEOTIDE SEQUENCE [LARGE SCALE GENOMIC DNA]</scope>
    <source>
        <strain evidence="3">SS_bin_28</strain>
    </source>
</reference>
<dbReference type="Pfam" id="PF05378">
    <property type="entry name" value="Hydant_A_N"/>
    <property type="match status" value="1"/>
</dbReference>
<evidence type="ECO:0000313" key="3">
    <source>
        <dbReference type="EMBL" id="NNF08614.1"/>
    </source>
</evidence>
<dbReference type="InterPro" id="IPR045079">
    <property type="entry name" value="Oxoprolinase-like"/>
</dbReference>
<dbReference type="GO" id="GO:0017168">
    <property type="term" value="F:5-oxoprolinase (ATP-hydrolyzing) activity"/>
    <property type="evidence" value="ECO:0007669"/>
    <property type="project" value="TreeGrafter"/>
</dbReference>
<accession>A0A7Y2H3X6</accession>
<dbReference type="PANTHER" id="PTHR11365:SF23">
    <property type="entry name" value="HYPOTHETICAL 5-OXOPROLINASE (EUROFUNG)-RELATED"/>
    <property type="match status" value="1"/>
</dbReference>
<evidence type="ECO:0000259" key="2">
    <source>
        <dbReference type="Pfam" id="PF05378"/>
    </source>
</evidence>
<name>A0A7Y2H3X6_UNCEI</name>
<dbReference type="SUPFAM" id="SSF53067">
    <property type="entry name" value="Actin-like ATPase domain"/>
    <property type="match status" value="1"/>
</dbReference>
<dbReference type="AlphaFoldDB" id="A0A7Y2H3X6"/>